<gene>
    <name evidence="2" type="ORF">MAR_004515</name>
</gene>
<proteinExistence type="predicted"/>
<name>A0ABY7EYG8_MYAAR</name>
<dbReference type="EMBL" id="CP111020">
    <property type="protein sequence ID" value="WAR14410.1"/>
    <property type="molecule type" value="Genomic_DNA"/>
</dbReference>
<organism evidence="2 3">
    <name type="scientific">Mya arenaria</name>
    <name type="common">Soft-shell clam</name>
    <dbReference type="NCBI Taxonomy" id="6604"/>
    <lineage>
        <taxon>Eukaryota</taxon>
        <taxon>Metazoa</taxon>
        <taxon>Spiralia</taxon>
        <taxon>Lophotrochozoa</taxon>
        <taxon>Mollusca</taxon>
        <taxon>Bivalvia</taxon>
        <taxon>Autobranchia</taxon>
        <taxon>Heteroconchia</taxon>
        <taxon>Euheterodonta</taxon>
        <taxon>Imparidentia</taxon>
        <taxon>Neoheterodontei</taxon>
        <taxon>Myida</taxon>
        <taxon>Myoidea</taxon>
        <taxon>Myidae</taxon>
        <taxon>Mya</taxon>
    </lineage>
</organism>
<reference evidence="2" key="1">
    <citation type="submission" date="2022-11" db="EMBL/GenBank/DDBJ databases">
        <title>Centuries of genome instability and evolution in soft-shell clam transmissible cancer (bioRxiv).</title>
        <authorList>
            <person name="Hart S.F.M."/>
            <person name="Yonemitsu M.A."/>
            <person name="Giersch R.M."/>
            <person name="Beal B.F."/>
            <person name="Arriagada G."/>
            <person name="Davis B.W."/>
            <person name="Ostrander E.A."/>
            <person name="Goff S.P."/>
            <person name="Metzger M.J."/>
        </authorList>
    </citation>
    <scope>NUCLEOTIDE SEQUENCE</scope>
    <source>
        <strain evidence="2">MELC-2E11</strain>
        <tissue evidence="2">Siphon/mantle</tissue>
    </source>
</reference>
<feature type="compositionally biased region" description="Basic and acidic residues" evidence="1">
    <location>
        <begin position="10"/>
        <end position="22"/>
    </location>
</feature>
<dbReference type="Proteomes" id="UP001164746">
    <property type="component" value="Chromosome 9"/>
</dbReference>
<accession>A0ABY7EYG8</accession>
<evidence type="ECO:0000313" key="2">
    <source>
        <dbReference type="EMBL" id="WAR14410.1"/>
    </source>
</evidence>
<keyword evidence="3" id="KW-1185">Reference proteome</keyword>
<protein>
    <submittedName>
        <fullName evidence="2">Uncharacterized protein</fullName>
    </submittedName>
</protein>
<feature type="region of interest" description="Disordered" evidence="1">
    <location>
        <begin position="1"/>
        <end position="36"/>
    </location>
</feature>
<evidence type="ECO:0000256" key="1">
    <source>
        <dbReference type="SAM" id="MobiDB-lite"/>
    </source>
</evidence>
<evidence type="ECO:0000313" key="3">
    <source>
        <dbReference type="Proteomes" id="UP001164746"/>
    </source>
</evidence>
<sequence>MAVFETTPGQEDRKSRRSDRTSKFACHMPASSNGHVKRSAPITYLSAEGPHGVALETFDLEPDVLTRVPT</sequence>